<comment type="caution">
    <text evidence="1">The sequence shown here is derived from an EMBL/GenBank/DDBJ whole genome shotgun (WGS) entry which is preliminary data.</text>
</comment>
<protein>
    <submittedName>
        <fullName evidence="1">14088_t:CDS:1</fullName>
    </submittedName>
</protein>
<dbReference type="Proteomes" id="UP000789508">
    <property type="component" value="Unassembled WGS sequence"/>
</dbReference>
<gene>
    <name evidence="1" type="ORF">ALEPTO_LOCUS5445</name>
</gene>
<sequence length="213" mass="25366">MEDVTRSYKNLATHQKWFNEDGTVFPVSARNLVKYIEYKGRTNTARSVRWWIYFLEKYHQNNEIVEYRKNWNMAKHDPRIEQALKMLENKHQIERIKAPLRDKPLSNCASSTKDLTNSSNIENNMQEQQPRIEDFQSHYQRMHSLLLKKYVGTCTIHRKGCFQIDENHHLRLNEVMLRRWAFCLACGDEGITQDSLPNTSLMPEFWPCCAIEI</sequence>
<evidence type="ECO:0000313" key="2">
    <source>
        <dbReference type="Proteomes" id="UP000789508"/>
    </source>
</evidence>
<evidence type="ECO:0000313" key="1">
    <source>
        <dbReference type="EMBL" id="CAG8541778.1"/>
    </source>
</evidence>
<reference evidence="1" key="1">
    <citation type="submission" date="2021-06" db="EMBL/GenBank/DDBJ databases">
        <authorList>
            <person name="Kallberg Y."/>
            <person name="Tangrot J."/>
            <person name="Rosling A."/>
        </authorList>
    </citation>
    <scope>NUCLEOTIDE SEQUENCE</scope>
    <source>
        <strain evidence="1">FL130A</strain>
    </source>
</reference>
<proteinExistence type="predicted"/>
<dbReference type="EMBL" id="CAJVPS010001535">
    <property type="protein sequence ID" value="CAG8541778.1"/>
    <property type="molecule type" value="Genomic_DNA"/>
</dbReference>
<dbReference type="OrthoDB" id="2392398at2759"/>
<name>A0A9N9AVU2_9GLOM</name>
<organism evidence="1 2">
    <name type="scientific">Ambispora leptoticha</name>
    <dbReference type="NCBI Taxonomy" id="144679"/>
    <lineage>
        <taxon>Eukaryota</taxon>
        <taxon>Fungi</taxon>
        <taxon>Fungi incertae sedis</taxon>
        <taxon>Mucoromycota</taxon>
        <taxon>Glomeromycotina</taxon>
        <taxon>Glomeromycetes</taxon>
        <taxon>Archaeosporales</taxon>
        <taxon>Ambisporaceae</taxon>
        <taxon>Ambispora</taxon>
    </lineage>
</organism>
<keyword evidence="2" id="KW-1185">Reference proteome</keyword>
<dbReference type="AlphaFoldDB" id="A0A9N9AVU2"/>
<accession>A0A9N9AVU2</accession>